<protein>
    <submittedName>
        <fullName evidence="3">Uncharacterized protein</fullName>
    </submittedName>
</protein>
<dbReference type="SUPFAM" id="SSF160631">
    <property type="entry name" value="SMI1/KNR4-like"/>
    <property type="match status" value="1"/>
</dbReference>
<dbReference type="InterPro" id="IPR037883">
    <property type="entry name" value="Knr4/Smi1-like_sf"/>
</dbReference>
<organism evidence="3 4">
    <name type="scientific">Calocera cornea HHB12733</name>
    <dbReference type="NCBI Taxonomy" id="1353952"/>
    <lineage>
        <taxon>Eukaryota</taxon>
        <taxon>Fungi</taxon>
        <taxon>Dikarya</taxon>
        <taxon>Basidiomycota</taxon>
        <taxon>Agaricomycotina</taxon>
        <taxon>Dacrymycetes</taxon>
        <taxon>Dacrymycetales</taxon>
        <taxon>Dacrymycetaceae</taxon>
        <taxon>Calocera</taxon>
    </lineage>
</organism>
<dbReference type="Proteomes" id="UP000076842">
    <property type="component" value="Unassembled WGS sequence"/>
</dbReference>
<dbReference type="InterPro" id="IPR052158">
    <property type="entry name" value="INH-QAR"/>
</dbReference>
<dbReference type="SUPFAM" id="SSF52317">
    <property type="entry name" value="Class I glutamine amidotransferase-like"/>
    <property type="match status" value="1"/>
</dbReference>
<dbReference type="Pfam" id="PF01965">
    <property type="entry name" value="DJ-1_PfpI"/>
    <property type="match status" value="1"/>
</dbReference>
<dbReference type="PANTHER" id="PTHR43130:SF3">
    <property type="entry name" value="HTH-TYPE TRANSCRIPTIONAL REGULATOR RV1931C"/>
    <property type="match status" value="1"/>
</dbReference>
<dbReference type="InterPro" id="IPR029062">
    <property type="entry name" value="Class_I_gatase-like"/>
</dbReference>
<evidence type="ECO:0000313" key="4">
    <source>
        <dbReference type="Proteomes" id="UP000076842"/>
    </source>
</evidence>
<reference evidence="3 4" key="1">
    <citation type="journal article" date="2016" name="Mol. Biol. Evol.">
        <title>Comparative Genomics of Early-Diverging Mushroom-Forming Fungi Provides Insights into the Origins of Lignocellulose Decay Capabilities.</title>
        <authorList>
            <person name="Nagy L.G."/>
            <person name="Riley R."/>
            <person name="Tritt A."/>
            <person name="Adam C."/>
            <person name="Daum C."/>
            <person name="Floudas D."/>
            <person name="Sun H."/>
            <person name="Yadav J.S."/>
            <person name="Pangilinan J."/>
            <person name="Larsson K.H."/>
            <person name="Matsuura K."/>
            <person name="Barry K."/>
            <person name="Labutti K."/>
            <person name="Kuo R."/>
            <person name="Ohm R.A."/>
            <person name="Bhattacharya S.S."/>
            <person name="Shirouzu T."/>
            <person name="Yoshinaga Y."/>
            <person name="Martin F.M."/>
            <person name="Grigoriev I.V."/>
            <person name="Hibbett D.S."/>
        </authorList>
    </citation>
    <scope>NUCLEOTIDE SEQUENCE [LARGE SCALE GENOMIC DNA]</scope>
    <source>
        <strain evidence="3 4">HHB12733</strain>
    </source>
</reference>
<dbReference type="InParanoid" id="A0A165F9T7"/>
<dbReference type="Gene3D" id="3.40.50.880">
    <property type="match status" value="1"/>
</dbReference>
<evidence type="ECO:0000313" key="3">
    <source>
        <dbReference type="EMBL" id="KZT56444.1"/>
    </source>
</evidence>
<dbReference type="EMBL" id="KV423977">
    <property type="protein sequence ID" value="KZT56444.1"/>
    <property type="molecule type" value="Genomic_DNA"/>
</dbReference>
<dbReference type="PANTHER" id="PTHR43130">
    <property type="entry name" value="ARAC-FAMILY TRANSCRIPTIONAL REGULATOR"/>
    <property type="match status" value="1"/>
</dbReference>
<feature type="domain" description="Knr4/Smi1-like" evidence="2">
    <location>
        <begin position="549"/>
        <end position="579"/>
    </location>
</feature>
<dbReference type="OrthoDB" id="2788868at2759"/>
<sequence>MAASDATTVYCLVFDHCGFPVRPVNYVYFFDVLGPKYAIKTVSVQATKTIKDTKFQNRFAPSAREAVEYEADLLLADLQDLAEINIICIPGGELGAPRLASSQSLGVALRPIIDKARWIITEGLGSTVLAAAGLLDGRRALVTLAGLAGAKQDYPTVDWGTDRFFRPMGKILHEQKFIMSDNLGRPAPAYESAAARLNANFFKSVVERGENLIEAIPPPPTLSRGAEGPQYTAITDAQVADLTNSIKTEREDPQLIRIAEDFAIRLASEGYVEDCNVIVTELLNHQSDALNPLIKRGLEMIWHTAGPRPETPYPQPTDAELASMEEEQRYHDLRERSMVSISNFSEVPFAQLAPDQVGVLATAFAAVQHREKRKLIKRVELGGGASATSYDEGPISMPTEDEERRGLGAFRNYMSRRDEDDSPLNIKLLIVYSNLALKYGLEEEGKRWLELCLQEALKTTSSWLTLASLANGRYTSVELGKGALQRLTGTTQAVAHRAAQEIAAALRDRWQAGEQRPFASLSWPELLQRIQDGQVETREAHDGRYLRQPAPEQAIAAAEARLGVTLPSDYKAFLRTTSAVFNAAPEHSEGLRSTGAT</sequence>
<dbReference type="Gene3D" id="3.40.1580.10">
    <property type="entry name" value="SMI1/KNR4-like"/>
    <property type="match status" value="1"/>
</dbReference>
<proteinExistence type="predicted"/>
<name>A0A165F9T7_9BASI</name>
<accession>A0A165F9T7</accession>
<dbReference type="AlphaFoldDB" id="A0A165F9T7"/>
<dbReference type="Pfam" id="PF09346">
    <property type="entry name" value="SMI1_KNR4"/>
    <property type="match status" value="1"/>
</dbReference>
<dbReference type="InterPro" id="IPR002818">
    <property type="entry name" value="DJ-1/PfpI"/>
</dbReference>
<keyword evidence="4" id="KW-1185">Reference proteome</keyword>
<evidence type="ECO:0000259" key="1">
    <source>
        <dbReference type="Pfam" id="PF01965"/>
    </source>
</evidence>
<evidence type="ECO:0000259" key="2">
    <source>
        <dbReference type="Pfam" id="PF09346"/>
    </source>
</evidence>
<gene>
    <name evidence="3" type="ORF">CALCODRAFT_555897</name>
</gene>
<dbReference type="InterPro" id="IPR018958">
    <property type="entry name" value="Knr4/Smi1-like_dom"/>
</dbReference>
<feature type="domain" description="DJ-1/PfpI" evidence="1">
    <location>
        <begin position="26"/>
        <end position="140"/>
    </location>
</feature>